<name>F8KWS7_PARAV</name>
<dbReference type="SUPFAM" id="SSF47240">
    <property type="entry name" value="Ferritin-like"/>
    <property type="match status" value="1"/>
</dbReference>
<reference key="1">
    <citation type="journal article" date="2011" name="Mol. Biol. Evol.">
        <title>Unity in variety -- the pan-genome of the Chlamydiae.</title>
        <authorList>
            <person name="Collingro A."/>
            <person name="Tischler P."/>
            <person name="Weinmaier T."/>
            <person name="Penz T."/>
            <person name="Heinz E."/>
            <person name="Brunham R.C."/>
            <person name="Read T.D."/>
            <person name="Bavoil P.M."/>
            <person name="Sachse K."/>
            <person name="Kahane S."/>
            <person name="Friedman M.G."/>
            <person name="Rattei T."/>
            <person name="Myers G.S.A."/>
            <person name="Horn M."/>
        </authorList>
    </citation>
    <scope>NUCLEOTIDE SEQUENCE</scope>
    <source>
        <strain>UV7</strain>
    </source>
</reference>
<dbReference type="STRING" id="765952.PUV_12970"/>
<dbReference type="InterPro" id="IPR010287">
    <property type="entry name" value="DUF892_YciF-like"/>
</dbReference>
<organism evidence="1 2">
    <name type="scientific">Parachlamydia acanthamoebae (strain UV7)</name>
    <dbReference type="NCBI Taxonomy" id="765952"/>
    <lineage>
        <taxon>Bacteria</taxon>
        <taxon>Pseudomonadati</taxon>
        <taxon>Chlamydiota</taxon>
        <taxon>Chlamydiia</taxon>
        <taxon>Parachlamydiales</taxon>
        <taxon>Parachlamydiaceae</taxon>
        <taxon>Parachlamydia</taxon>
    </lineage>
</organism>
<dbReference type="InterPro" id="IPR047114">
    <property type="entry name" value="YciF"/>
</dbReference>
<evidence type="ECO:0000313" key="2">
    <source>
        <dbReference type="Proteomes" id="UP000000495"/>
    </source>
</evidence>
<dbReference type="RefSeq" id="WP_006340896.1">
    <property type="nucleotide sequence ID" value="NC_015702.1"/>
</dbReference>
<dbReference type="InterPro" id="IPR009078">
    <property type="entry name" value="Ferritin-like_SF"/>
</dbReference>
<accession>F8KWS7</accession>
<dbReference type="Gene3D" id="1.20.1260.10">
    <property type="match status" value="1"/>
</dbReference>
<dbReference type="InterPro" id="IPR012347">
    <property type="entry name" value="Ferritin-like"/>
</dbReference>
<sequence length="182" mass="20374">MKNQDLTQLFIDELADMYNSENQILKALPKLIKAASLPDLKEALTTHLHETEEQVERIEKIFSLMNLPVSDKICEAMRGLIKEADDLTQNKSKSATLDAAIISAAQKVEHYEIASYGTLRSFAKHLDLKSEITDLLQETLDEEGSADKKLTKIADGSFLSSGVNKEAVEEEFAHSSSHRKRK</sequence>
<evidence type="ECO:0000313" key="1">
    <source>
        <dbReference type="EMBL" id="CCB86247.1"/>
    </source>
</evidence>
<dbReference type="CDD" id="cd07909">
    <property type="entry name" value="YciF"/>
    <property type="match status" value="1"/>
</dbReference>
<dbReference type="AlphaFoldDB" id="F8KWS7"/>
<dbReference type="Pfam" id="PF05974">
    <property type="entry name" value="DUF892"/>
    <property type="match status" value="1"/>
</dbReference>
<dbReference type="Proteomes" id="UP000000495">
    <property type="component" value="Chromosome"/>
</dbReference>
<keyword evidence="2" id="KW-1185">Reference proteome</keyword>
<protein>
    <submittedName>
        <fullName evidence="1">Protein yciF</fullName>
    </submittedName>
</protein>
<dbReference type="OrthoDB" id="9795056at2"/>
<dbReference type="KEGG" id="puv:PUV_12970"/>
<dbReference type="PANTHER" id="PTHR30565:SF9">
    <property type="entry name" value="PROTEIN YCIF"/>
    <property type="match status" value="1"/>
</dbReference>
<gene>
    <name evidence="1" type="primary">yciF-B</name>
    <name evidence="1" type="ordered locus">PUV_12970</name>
</gene>
<dbReference type="EMBL" id="FR872580">
    <property type="protein sequence ID" value="CCB86247.1"/>
    <property type="molecule type" value="Genomic_DNA"/>
</dbReference>
<dbReference type="eggNOG" id="COG3685">
    <property type="taxonomic scope" value="Bacteria"/>
</dbReference>
<proteinExistence type="predicted"/>
<dbReference type="PANTHER" id="PTHR30565">
    <property type="entry name" value="PROTEIN YCIF"/>
    <property type="match status" value="1"/>
</dbReference>
<dbReference type="HOGENOM" id="CLU_102561_0_0_0"/>
<reference evidence="1 2" key="2">
    <citation type="journal article" date="2011" name="Mol. Biol. Evol.">
        <title>Unity in variety--the pan-genome of the Chlamydiae.</title>
        <authorList>
            <person name="Collingro A."/>
            <person name="Tischler P."/>
            <person name="Weinmaier T."/>
            <person name="Penz T."/>
            <person name="Heinz E."/>
            <person name="Brunham R.C."/>
            <person name="Read T.D."/>
            <person name="Bavoil P.M."/>
            <person name="Sachse K."/>
            <person name="Kahane S."/>
            <person name="Friedman M.G."/>
            <person name="Rattei T."/>
            <person name="Myers G.S."/>
            <person name="Horn M."/>
        </authorList>
    </citation>
    <scope>NUCLEOTIDE SEQUENCE [LARGE SCALE GENOMIC DNA]</scope>
    <source>
        <strain evidence="2">UV7</strain>
    </source>
</reference>